<name>A0A8J6P6Q4_9FLAO</name>
<feature type="signal peptide" evidence="1">
    <location>
        <begin position="1"/>
        <end position="25"/>
    </location>
</feature>
<dbReference type="Proteomes" id="UP000652681">
    <property type="component" value="Unassembled WGS sequence"/>
</dbReference>
<dbReference type="Pfam" id="PF04170">
    <property type="entry name" value="NlpE"/>
    <property type="match status" value="1"/>
</dbReference>
<dbReference type="Gene3D" id="2.40.128.640">
    <property type="match status" value="1"/>
</dbReference>
<sequence>MKSSILIPMLVLSAIMFSCGTKKNAAVSDNSQTAVDWNGIYLYSDKNYQLPDIQLTLNTDGTYKLVAAATGDASKNTYMKGTFEWDQQGRIIHLDNQIPHLNTNRLVVGENTLFILTSESADNRSLTGLEQFHKVQTDSNLVEKYWKLVSINDRIVTKDDFMSREPHLIFKSEFSRINGNDGCNGFGGMYQLNGTTISFDKLISTMMACPDSFVFEQFTKILQGDLTYQATEETLVIQSKKDVLKFEVVYLR</sequence>
<dbReference type="InterPro" id="IPR038670">
    <property type="entry name" value="HslJ-like_sf"/>
</dbReference>
<organism evidence="3 4">
    <name type="scientific">Taishania pollutisoli</name>
    <dbReference type="NCBI Taxonomy" id="2766479"/>
    <lineage>
        <taxon>Bacteria</taxon>
        <taxon>Pseudomonadati</taxon>
        <taxon>Bacteroidota</taxon>
        <taxon>Flavobacteriia</taxon>
        <taxon>Flavobacteriales</taxon>
        <taxon>Crocinitomicaceae</taxon>
        <taxon>Taishania</taxon>
    </lineage>
</organism>
<accession>A0A8J6P6Q4</accession>
<dbReference type="RefSeq" id="WP_163491631.1">
    <property type="nucleotide sequence ID" value="NZ_JACVEL010000006.1"/>
</dbReference>
<dbReference type="AlphaFoldDB" id="A0A8J6P6Q4"/>
<dbReference type="Pfam" id="PF03724">
    <property type="entry name" value="META"/>
    <property type="match status" value="1"/>
</dbReference>
<evidence type="ECO:0000259" key="2">
    <source>
        <dbReference type="Pfam" id="PF03724"/>
    </source>
</evidence>
<dbReference type="Gene3D" id="2.40.128.270">
    <property type="match status" value="1"/>
</dbReference>
<dbReference type="EMBL" id="JACVEL010000006">
    <property type="protein sequence ID" value="MBC9812887.1"/>
    <property type="molecule type" value="Genomic_DNA"/>
</dbReference>
<proteinExistence type="predicted"/>
<dbReference type="InterPro" id="IPR005184">
    <property type="entry name" value="DUF306_Meta_HslJ"/>
</dbReference>
<evidence type="ECO:0000256" key="1">
    <source>
        <dbReference type="SAM" id="SignalP"/>
    </source>
</evidence>
<feature type="domain" description="DUF306" evidence="2">
    <location>
        <begin position="139"/>
        <end position="246"/>
    </location>
</feature>
<comment type="caution">
    <text evidence="3">The sequence shown here is derived from an EMBL/GenBank/DDBJ whole genome shotgun (WGS) entry which is preliminary data.</text>
</comment>
<feature type="chain" id="PRO_5035177648" evidence="1">
    <location>
        <begin position="26"/>
        <end position="252"/>
    </location>
</feature>
<reference evidence="3" key="1">
    <citation type="submission" date="2020-09" db="EMBL/GenBank/DDBJ databases">
        <title>Taishania pollutisoli gen. nov., sp. nov., Isolated from Tetrabromobisphenol A-Contaminated Soil.</title>
        <authorList>
            <person name="Chen Q."/>
        </authorList>
    </citation>
    <scope>NUCLEOTIDE SEQUENCE</scope>
    <source>
        <strain evidence="3">CZZ-1</strain>
    </source>
</reference>
<keyword evidence="1" id="KW-0732">Signal</keyword>
<dbReference type="InterPro" id="IPR007298">
    <property type="entry name" value="Cu-R_lipoprotein_NlpE"/>
</dbReference>
<protein>
    <submittedName>
        <fullName evidence="3">META domain-containing protein</fullName>
    </submittedName>
</protein>
<gene>
    <name evidence="3" type="ORF">H9Y05_10435</name>
</gene>
<keyword evidence="4" id="KW-1185">Reference proteome</keyword>
<dbReference type="PANTHER" id="PTHR35535:SF2">
    <property type="entry name" value="DUF306 DOMAIN-CONTAINING PROTEIN"/>
    <property type="match status" value="1"/>
</dbReference>
<dbReference type="PROSITE" id="PS51257">
    <property type="entry name" value="PROKAR_LIPOPROTEIN"/>
    <property type="match status" value="1"/>
</dbReference>
<dbReference type="InterPro" id="IPR053147">
    <property type="entry name" value="Hsp_HslJ-like"/>
</dbReference>
<evidence type="ECO:0000313" key="4">
    <source>
        <dbReference type="Proteomes" id="UP000652681"/>
    </source>
</evidence>
<evidence type="ECO:0000313" key="3">
    <source>
        <dbReference type="EMBL" id="MBC9812887.1"/>
    </source>
</evidence>
<dbReference type="PANTHER" id="PTHR35535">
    <property type="entry name" value="HEAT SHOCK PROTEIN HSLJ"/>
    <property type="match status" value="1"/>
</dbReference>